<evidence type="ECO:0000313" key="3">
    <source>
        <dbReference type="Proteomes" id="UP001302368"/>
    </source>
</evidence>
<keyword evidence="1" id="KW-1133">Transmembrane helix</keyword>
<proteinExistence type="predicted"/>
<organism evidence="2 3">
    <name type="scientific">Kosakonia sacchari</name>
    <dbReference type="NCBI Taxonomy" id="1158459"/>
    <lineage>
        <taxon>Bacteria</taxon>
        <taxon>Pseudomonadati</taxon>
        <taxon>Pseudomonadota</taxon>
        <taxon>Gammaproteobacteria</taxon>
        <taxon>Enterobacterales</taxon>
        <taxon>Enterobacteriaceae</taxon>
        <taxon>Kosakonia</taxon>
    </lineage>
</organism>
<dbReference type="RefSeq" id="WP_305736589.1">
    <property type="nucleotide sequence ID" value="NZ_CP137744.1"/>
</dbReference>
<accession>A0ABZ0MKN6</accession>
<protein>
    <submittedName>
        <fullName evidence="2">Uncharacterized protein</fullName>
    </submittedName>
</protein>
<reference evidence="2 3" key="1">
    <citation type="submission" date="2023-10" db="EMBL/GenBank/DDBJ databases">
        <title>Genome sequencing of the isolated polysaccharide-producing bacterium Kosakonia sacchari KS2022.</title>
        <authorList>
            <person name="Yi X."/>
        </authorList>
    </citation>
    <scope>NUCLEOTIDE SEQUENCE [LARGE SCALE GENOMIC DNA]</scope>
    <source>
        <strain evidence="2 3">KS2022</strain>
    </source>
</reference>
<keyword evidence="1" id="KW-0812">Transmembrane</keyword>
<evidence type="ECO:0000256" key="1">
    <source>
        <dbReference type="SAM" id="Phobius"/>
    </source>
</evidence>
<keyword evidence="3" id="KW-1185">Reference proteome</keyword>
<dbReference type="Proteomes" id="UP001302368">
    <property type="component" value="Chromosome"/>
</dbReference>
<gene>
    <name evidence="2" type="ORF">Q8Y70_15645</name>
</gene>
<feature type="transmembrane region" description="Helical" evidence="1">
    <location>
        <begin position="49"/>
        <end position="67"/>
    </location>
</feature>
<keyword evidence="1" id="KW-0472">Membrane</keyword>
<feature type="transmembrane region" description="Helical" evidence="1">
    <location>
        <begin position="21"/>
        <end position="43"/>
    </location>
</feature>
<evidence type="ECO:0000313" key="2">
    <source>
        <dbReference type="EMBL" id="WOZ76032.1"/>
    </source>
</evidence>
<name>A0ABZ0MKN6_9ENTR</name>
<sequence length="74" mass="8037">MMKSAKYSLTKFAKFVGLQTAFMVEAISTGICSIAAFACLFLLDGIILKLVGFVGFFALAYFVAWVIDKIKGEA</sequence>
<dbReference type="EMBL" id="CP137744">
    <property type="protein sequence ID" value="WOZ76032.1"/>
    <property type="molecule type" value="Genomic_DNA"/>
</dbReference>